<feature type="domain" description="CusB-like beta-barrel" evidence="4">
    <location>
        <begin position="426"/>
        <end position="466"/>
    </location>
</feature>
<dbReference type="KEGG" id="fgi:OP10G_2690"/>
<dbReference type="AlphaFoldDB" id="A0A068NRC4"/>
<keyword evidence="3" id="KW-0812">Transmembrane</keyword>
<dbReference type="Gene3D" id="2.40.30.170">
    <property type="match status" value="1"/>
</dbReference>
<keyword evidence="3" id="KW-0472">Membrane</keyword>
<dbReference type="eggNOG" id="COG1566">
    <property type="taxonomic scope" value="Bacteria"/>
</dbReference>
<dbReference type="SUPFAM" id="SSF111369">
    <property type="entry name" value="HlyD-like secretion proteins"/>
    <property type="match status" value="2"/>
</dbReference>
<protein>
    <submittedName>
        <fullName evidence="5">Secretion protein HlyD family protein</fullName>
    </submittedName>
</protein>
<keyword evidence="6" id="KW-1185">Reference proteome</keyword>
<dbReference type="GO" id="GO:0055085">
    <property type="term" value="P:transmembrane transport"/>
    <property type="evidence" value="ECO:0007669"/>
    <property type="project" value="InterPro"/>
</dbReference>
<gene>
    <name evidence="5" type="ORF">OP10G_2690</name>
</gene>
<name>A0A068NRC4_FIMGI</name>
<feature type="coiled-coil region" evidence="1">
    <location>
        <begin position="250"/>
        <end position="284"/>
    </location>
</feature>
<feature type="coiled-coil region" evidence="1">
    <location>
        <begin position="184"/>
        <end position="225"/>
    </location>
</feature>
<evidence type="ECO:0000256" key="1">
    <source>
        <dbReference type="SAM" id="Coils"/>
    </source>
</evidence>
<dbReference type="SUPFAM" id="SSF57997">
    <property type="entry name" value="Tropomyosin"/>
    <property type="match status" value="1"/>
</dbReference>
<dbReference type="HOGENOM" id="CLU_018816_15_1_0"/>
<dbReference type="InterPro" id="IPR058792">
    <property type="entry name" value="Beta-barrel_RND_2"/>
</dbReference>
<dbReference type="STRING" id="661478.OP10G_2690"/>
<reference evidence="5 6" key="1">
    <citation type="journal article" date="2014" name="PLoS ONE">
        <title>The first complete genome sequence of the class fimbriimonadia in the phylum armatimonadetes.</title>
        <authorList>
            <person name="Hu Z.Y."/>
            <person name="Wang Y.Z."/>
            <person name="Im W.T."/>
            <person name="Wang S.Y."/>
            <person name="Zhao G.P."/>
            <person name="Zheng H.J."/>
            <person name="Quan Z.X."/>
        </authorList>
    </citation>
    <scope>NUCLEOTIDE SEQUENCE [LARGE SCALE GENOMIC DNA]</scope>
    <source>
        <strain evidence="5">Gsoil 348</strain>
    </source>
</reference>
<dbReference type="Pfam" id="PF25954">
    <property type="entry name" value="Beta-barrel_RND_2"/>
    <property type="match status" value="1"/>
</dbReference>
<dbReference type="Gene3D" id="2.40.50.100">
    <property type="match status" value="1"/>
</dbReference>
<keyword evidence="1" id="KW-0175">Coiled coil</keyword>
<keyword evidence="3" id="KW-1133">Transmembrane helix</keyword>
<feature type="transmembrane region" description="Helical" evidence="3">
    <location>
        <begin position="25"/>
        <end position="45"/>
    </location>
</feature>
<dbReference type="InterPro" id="IPR050739">
    <property type="entry name" value="MFP"/>
</dbReference>
<dbReference type="Gene3D" id="1.10.287.470">
    <property type="entry name" value="Helix hairpin bin"/>
    <property type="match status" value="2"/>
</dbReference>
<dbReference type="OrthoDB" id="9811754at2"/>
<evidence type="ECO:0000313" key="6">
    <source>
        <dbReference type="Proteomes" id="UP000027982"/>
    </source>
</evidence>
<organism evidence="5 6">
    <name type="scientific">Fimbriimonas ginsengisoli Gsoil 348</name>
    <dbReference type="NCBI Taxonomy" id="661478"/>
    <lineage>
        <taxon>Bacteria</taxon>
        <taxon>Bacillati</taxon>
        <taxon>Armatimonadota</taxon>
        <taxon>Fimbriimonadia</taxon>
        <taxon>Fimbriimonadales</taxon>
        <taxon>Fimbriimonadaceae</taxon>
        <taxon>Fimbriimonas</taxon>
    </lineage>
</organism>
<evidence type="ECO:0000313" key="5">
    <source>
        <dbReference type="EMBL" id="AIE86058.1"/>
    </source>
</evidence>
<evidence type="ECO:0000256" key="2">
    <source>
        <dbReference type="SAM" id="MobiDB-lite"/>
    </source>
</evidence>
<dbReference type="PANTHER" id="PTHR30386">
    <property type="entry name" value="MEMBRANE FUSION SUBUNIT OF EMRAB-TOLC MULTIDRUG EFFLUX PUMP"/>
    <property type="match status" value="1"/>
</dbReference>
<feature type="coiled-coil region" evidence="1">
    <location>
        <begin position="96"/>
        <end position="123"/>
    </location>
</feature>
<evidence type="ECO:0000256" key="3">
    <source>
        <dbReference type="SAM" id="Phobius"/>
    </source>
</evidence>
<dbReference type="GO" id="GO:0030313">
    <property type="term" value="C:cell envelope"/>
    <property type="evidence" value="ECO:0007669"/>
    <property type="project" value="UniProtKB-SubCell"/>
</dbReference>
<feature type="region of interest" description="Disordered" evidence="2">
    <location>
        <begin position="1"/>
        <end position="20"/>
    </location>
</feature>
<accession>A0A068NRC4</accession>
<sequence length="523" mass="54318">MSNEGRQAPEGAPPESPAPKKRRPIMFVVLGVLVLAGLFFGFRSWSYNSTHATTDDAQVTSTIVQVAPQVAGTVMRVHVTDNQVVKRGDLIAEIDSASYRDEVAQAKANVQLAEAQAKQADANVQLTGQIGNAQIQQAQGQVEQTQGAISGSVADVSKAEAGVATARAQASGARSAVKGAVAGLRTAEANLNRANDGVRQARALLENARAAAKGANANTESARAAAGKAERDAERAQALFKEGVISAQAADQAATQLTVARSQLEAAQEQARSATALISQREAEVATARSQVDAAAAGVSQARAQIQANQDQAAAADHAVNQARAQVTSALTNVKQAQARRHQASGTLAQANVAPVQLQISRVGSEQAMAKIAQARATLADAELHLKRTKIYAPVDGRISRKTVTEGMQVAVGTPLLAIVPNGSAWVVANYKETQLADVRVGQPAEIEVDALPGRTFKGHVDSISAGTGATFALLPPDNATGNFTKVVQRVGVKIVFEPGQERLSDLRAGMSVVASIVTKGSV</sequence>
<dbReference type="RefSeq" id="WP_025225396.1">
    <property type="nucleotide sequence ID" value="NZ_CP007139.1"/>
</dbReference>
<proteinExistence type="predicted"/>
<evidence type="ECO:0000259" key="4">
    <source>
        <dbReference type="Pfam" id="PF25954"/>
    </source>
</evidence>
<dbReference type="Proteomes" id="UP000027982">
    <property type="component" value="Chromosome"/>
</dbReference>
<dbReference type="PANTHER" id="PTHR30386:SF24">
    <property type="entry name" value="MULTIDRUG RESISTANCE EFFLUX PUMP"/>
    <property type="match status" value="1"/>
</dbReference>
<dbReference type="EMBL" id="CP007139">
    <property type="protein sequence ID" value="AIE86058.1"/>
    <property type="molecule type" value="Genomic_DNA"/>
</dbReference>